<feature type="transmembrane region" description="Helical" evidence="2">
    <location>
        <begin position="189"/>
        <end position="210"/>
    </location>
</feature>
<dbReference type="OrthoDB" id="165169at2"/>
<organism evidence="4 5">
    <name type="scientific">Thermobaculum terrenum (strain ATCC BAA-798 / CCMEE 7001 / YNP1)</name>
    <dbReference type="NCBI Taxonomy" id="525904"/>
    <lineage>
        <taxon>Bacteria</taxon>
        <taxon>Bacillati</taxon>
        <taxon>Chloroflexota</taxon>
        <taxon>Chloroflexia</taxon>
        <taxon>Candidatus Thermobaculales</taxon>
        <taxon>Candidatus Thermobaculaceae</taxon>
        <taxon>Thermobaculum</taxon>
    </lineage>
</organism>
<dbReference type="eggNOG" id="ENOG5032UTS">
    <property type="taxonomic scope" value="Bacteria"/>
</dbReference>
<keyword evidence="2" id="KW-0472">Membrane</keyword>
<evidence type="ECO:0000256" key="3">
    <source>
        <dbReference type="SAM" id="SignalP"/>
    </source>
</evidence>
<evidence type="ECO:0008006" key="6">
    <source>
        <dbReference type="Google" id="ProtNLM"/>
    </source>
</evidence>
<evidence type="ECO:0000256" key="2">
    <source>
        <dbReference type="SAM" id="Phobius"/>
    </source>
</evidence>
<dbReference type="RefSeq" id="WP_012875069.1">
    <property type="nucleotide sequence ID" value="NC_013525.1"/>
</dbReference>
<evidence type="ECO:0000313" key="4">
    <source>
        <dbReference type="EMBL" id="ACZ42034.1"/>
    </source>
</evidence>
<dbReference type="HOGENOM" id="CLU_1269864_0_0_0"/>
<name>D1CB69_THET1</name>
<dbReference type="AlphaFoldDB" id="D1CB69"/>
<keyword evidence="2" id="KW-0812">Transmembrane</keyword>
<proteinExistence type="predicted"/>
<feature type="chain" id="PRO_5003021954" description="YtkA-like domain-containing protein" evidence="3">
    <location>
        <begin position="28"/>
        <end position="218"/>
    </location>
</feature>
<evidence type="ECO:0000256" key="1">
    <source>
        <dbReference type="SAM" id="MobiDB-lite"/>
    </source>
</evidence>
<keyword evidence="3" id="KW-0732">Signal</keyword>
<gene>
    <name evidence="4" type="ordered locus">Tter_1119</name>
</gene>
<evidence type="ECO:0000313" key="5">
    <source>
        <dbReference type="Proteomes" id="UP000000323"/>
    </source>
</evidence>
<feature type="region of interest" description="Disordered" evidence="1">
    <location>
        <begin position="63"/>
        <end position="84"/>
    </location>
</feature>
<accession>D1CB69</accession>
<dbReference type="EMBL" id="CP001825">
    <property type="protein sequence ID" value="ACZ42034.1"/>
    <property type="molecule type" value="Genomic_DNA"/>
</dbReference>
<dbReference type="KEGG" id="ttr:Tter_1119"/>
<protein>
    <recommendedName>
        <fullName evidence="6">YtkA-like domain-containing protein</fullName>
    </recommendedName>
</protein>
<sequence length="218" mass="23638">MSRVMLTLRVFASILLIVLFMSGVAGAHEHRQVGKYELVVGFQNEPAYVGEPNGIWIQVTEAKNQGDQSNNQESDEHEETGKPVKGLEKTLKAEVIQGNSRMQVPLSPAWNQPGVYVGNFIPTVAGDYKFHFTGSINGQNIDETFESGPNRFSPVEDVTAIQFPIKTGSPEQISSELEQARSTANQSRILGVAGVVIGAIGLAVGLVALAGRRRYSKI</sequence>
<dbReference type="Proteomes" id="UP000000323">
    <property type="component" value="Chromosome 1"/>
</dbReference>
<dbReference type="STRING" id="525904.Tter_1119"/>
<keyword evidence="2" id="KW-1133">Transmembrane helix</keyword>
<keyword evidence="5" id="KW-1185">Reference proteome</keyword>
<feature type="signal peptide" evidence="3">
    <location>
        <begin position="1"/>
        <end position="27"/>
    </location>
</feature>
<feature type="compositionally biased region" description="Polar residues" evidence="1">
    <location>
        <begin position="63"/>
        <end position="72"/>
    </location>
</feature>
<reference evidence="5" key="1">
    <citation type="journal article" date="2010" name="Stand. Genomic Sci.">
        <title>Complete genome sequence of 'Thermobaculum terrenum' type strain (YNP1).</title>
        <authorList>
            <person name="Kiss H."/>
            <person name="Cleland D."/>
            <person name="Lapidus A."/>
            <person name="Lucas S."/>
            <person name="Glavina Del Rio T."/>
            <person name="Nolan M."/>
            <person name="Tice H."/>
            <person name="Han C."/>
            <person name="Goodwin L."/>
            <person name="Pitluck S."/>
            <person name="Liolios K."/>
            <person name="Ivanova N."/>
            <person name="Mavromatis K."/>
            <person name="Ovchinnikova G."/>
            <person name="Pati A."/>
            <person name="Chen A."/>
            <person name="Palaniappan K."/>
            <person name="Land M."/>
            <person name="Hauser L."/>
            <person name="Chang Y."/>
            <person name="Jeffries C."/>
            <person name="Lu M."/>
            <person name="Brettin T."/>
            <person name="Detter J."/>
            <person name="Goker M."/>
            <person name="Tindall B."/>
            <person name="Beck B."/>
            <person name="McDermott T."/>
            <person name="Woyke T."/>
            <person name="Bristow J."/>
            <person name="Eisen J."/>
            <person name="Markowitz V."/>
            <person name="Hugenholtz P."/>
            <person name="Kyrpides N."/>
            <person name="Klenk H."/>
            <person name="Cheng J."/>
        </authorList>
    </citation>
    <scope>NUCLEOTIDE SEQUENCE [LARGE SCALE GENOMIC DNA]</scope>
    <source>
        <strain evidence="5">ATCC BAA-798 / YNP1</strain>
    </source>
</reference>